<feature type="compositionally biased region" description="Polar residues" evidence="10">
    <location>
        <begin position="556"/>
        <end position="570"/>
    </location>
</feature>
<protein>
    <submittedName>
        <fullName evidence="12">Nuclear protein 96-domain-containing protein</fullName>
    </submittedName>
</protein>
<feature type="region of interest" description="Disordered" evidence="10">
    <location>
        <begin position="1"/>
        <end position="93"/>
    </location>
</feature>
<feature type="compositionally biased region" description="Low complexity" evidence="10">
    <location>
        <begin position="418"/>
        <end position="428"/>
    </location>
</feature>
<feature type="compositionally biased region" description="Polar residues" evidence="10">
    <location>
        <begin position="847"/>
        <end position="858"/>
    </location>
</feature>
<evidence type="ECO:0000256" key="6">
    <source>
        <dbReference type="ARBA" id="ARBA00022927"/>
    </source>
</evidence>
<gene>
    <name evidence="12" type="ORF">BJY01DRAFT_208301</name>
</gene>
<evidence type="ECO:0000256" key="5">
    <source>
        <dbReference type="ARBA" id="ARBA00022816"/>
    </source>
</evidence>
<dbReference type="InterPro" id="IPR037665">
    <property type="entry name" value="Nucleoporin_S59-like"/>
</dbReference>
<evidence type="ECO:0000313" key="13">
    <source>
        <dbReference type="Proteomes" id="UP001610446"/>
    </source>
</evidence>
<keyword evidence="9" id="KW-0539">Nucleus</keyword>
<dbReference type="PROSITE" id="PS51434">
    <property type="entry name" value="NUP_C"/>
    <property type="match status" value="1"/>
</dbReference>
<keyword evidence="13" id="KW-1185">Reference proteome</keyword>
<keyword evidence="7" id="KW-0811">Translocation</keyword>
<feature type="compositionally biased region" description="Acidic residues" evidence="10">
    <location>
        <begin position="1146"/>
        <end position="1155"/>
    </location>
</feature>
<dbReference type="Gene3D" id="3.30.1610.10">
    <property type="entry name" value="Peptidase S59, nucleoporin"/>
    <property type="match status" value="1"/>
</dbReference>
<feature type="compositionally biased region" description="Gly residues" evidence="10">
    <location>
        <begin position="136"/>
        <end position="172"/>
    </location>
</feature>
<accession>A0ABR4KKU5</accession>
<dbReference type="InterPro" id="IPR025574">
    <property type="entry name" value="Nucleoporin_FG_rpt"/>
</dbReference>
<feature type="compositionally biased region" description="Polar residues" evidence="10">
    <location>
        <begin position="60"/>
        <end position="75"/>
    </location>
</feature>
<feature type="region of interest" description="Disordered" evidence="10">
    <location>
        <begin position="1297"/>
        <end position="1319"/>
    </location>
</feature>
<evidence type="ECO:0000256" key="7">
    <source>
        <dbReference type="ARBA" id="ARBA00023010"/>
    </source>
</evidence>
<feature type="compositionally biased region" description="Low complexity" evidence="10">
    <location>
        <begin position="504"/>
        <end position="520"/>
    </location>
</feature>
<feature type="region of interest" description="Disordered" evidence="10">
    <location>
        <begin position="1061"/>
        <end position="1097"/>
    </location>
</feature>
<proteinExistence type="inferred from homology"/>
<dbReference type="InterPro" id="IPR021967">
    <property type="entry name" value="Nup98_C"/>
</dbReference>
<comment type="similarity">
    <text evidence="2">Belongs to the nucleoporin GLFG family.</text>
</comment>
<evidence type="ECO:0000259" key="11">
    <source>
        <dbReference type="PROSITE" id="PS51434"/>
    </source>
</evidence>
<feature type="compositionally biased region" description="Low complexity" evidence="10">
    <location>
        <begin position="746"/>
        <end position="755"/>
    </location>
</feature>
<evidence type="ECO:0000256" key="8">
    <source>
        <dbReference type="ARBA" id="ARBA00023132"/>
    </source>
</evidence>
<feature type="compositionally biased region" description="Acidic residues" evidence="10">
    <location>
        <begin position="1179"/>
        <end position="1190"/>
    </location>
</feature>
<feature type="compositionally biased region" description="Low complexity" evidence="10">
    <location>
        <begin position="382"/>
        <end position="392"/>
    </location>
</feature>
<evidence type="ECO:0000256" key="9">
    <source>
        <dbReference type="ARBA" id="ARBA00023242"/>
    </source>
</evidence>
<dbReference type="Pfam" id="PF12110">
    <property type="entry name" value="Nup96"/>
    <property type="match status" value="1"/>
</dbReference>
<dbReference type="Pfam" id="PF13634">
    <property type="entry name" value="Nucleoporin_FG"/>
    <property type="match status" value="2"/>
</dbReference>
<keyword evidence="3" id="KW-0813">Transport</keyword>
<dbReference type="PANTHER" id="PTHR23198:SF6">
    <property type="entry name" value="NUCLEAR PORE COMPLEX PROTEIN NUP98-NUP96"/>
    <property type="match status" value="1"/>
</dbReference>
<feature type="region of interest" description="Disordered" evidence="10">
    <location>
        <begin position="136"/>
        <end position="192"/>
    </location>
</feature>
<feature type="region of interest" description="Disordered" evidence="10">
    <location>
        <begin position="1634"/>
        <end position="1656"/>
    </location>
</feature>
<dbReference type="Gene3D" id="1.25.40.690">
    <property type="match status" value="1"/>
</dbReference>
<feature type="region of interest" description="Disordered" evidence="10">
    <location>
        <begin position="344"/>
        <end position="521"/>
    </location>
</feature>
<feature type="region of interest" description="Disordered" evidence="10">
    <location>
        <begin position="542"/>
        <end position="657"/>
    </location>
</feature>
<feature type="region of interest" description="Disordered" evidence="10">
    <location>
        <begin position="773"/>
        <end position="798"/>
    </location>
</feature>
<feature type="compositionally biased region" description="Gly residues" evidence="10">
    <location>
        <begin position="362"/>
        <end position="381"/>
    </location>
</feature>
<dbReference type="Proteomes" id="UP001610446">
    <property type="component" value="Unassembled WGS sequence"/>
</dbReference>
<feature type="compositionally biased region" description="Polar residues" evidence="10">
    <location>
        <begin position="480"/>
        <end position="503"/>
    </location>
</feature>
<feature type="compositionally biased region" description="Polar residues" evidence="10">
    <location>
        <begin position="1066"/>
        <end position="1075"/>
    </location>
</feature>
<dbReference type="InterPro" id="IPR036903">
    <property type="entry name" value="Nup98_auto-Pept-S59_dom_sf"/>
</dbReference>
<name>A0ABR4KKU5_9EURO</name>
<feature type="region of interest" description="Disordered" evidence="10">
    <location>
        <begin position="733"/>
        <end position="755"/>
    </location>
</feature>
<feature type="compositionally biased region" description="Polar residues" evidence="10">
    <location>
        <begin position="881"/>
        <end position="890"/>
    </location>
</feature>
<dbReference type="EMBL" id="JBFXLU010000025">
    <property type="protein sequence ID" value="KAL2852419.1"/>
    <property type="molecule type" value="Genomic_DNA"/>
</dbReference>
<dbReference type="PANTHER" id="PTHR23198">
    <property type="entry name" value="NUCLEOPORIN"/>
    <property type="match status" value="1"/>
</dbReference>
<organism evidence="12 13">
    <name type="scientific">Aspergillus pseudoustus</name>
    <dbReference type="NCBI Taxonomy" id="1810923"/>
    <lineage>
        <taxon>Eukaryota</taxon>
        <taxon>Fungi</taxon>
        <taxon>Dikarya</taxon>
        <taxon>Ascomycota</taxon>
        <taxon>Pezizomycotina</taxon>
        <taxon>Eurotiomycetes</taxon>
        <taxon>Eurotiomycetidae</taxon>
        <taxon>Eurotiales</taxon>
        <taxon>Aspergillaceae</taxon>
        <taxon>Aspergillus</taxon>
        <taxon>Aspergillus subgen. Nidulantes</taxon>
    </lineage>
</organism>
<dbReference type="Pfam" id="PF04096">
    <property type="entry name" value="Nucleoporin2"/>
    <property type="match status" value="1"/>
</dbReference>
<feature type="domain" description="Peptidase S59" evidence="11">
    <location>
        <begin position="907"/>
        <end position="1049"/>
    </location>
</feature>
<feature type="compositionally biased region" description="Gly residues" evidence="10">
    <location>
        <begin position="22"/>
        <end position="58"/>
    </location>
</feature>
<keyword evidence="6" id="KW-0653">Protein transport</keyword>
<feature type="compositionally biased region" description="Gly residues" evidence="10">
    <location>
        <begin position="79"/>
        <end position="91"/>
    </location>
</feature>
<comment type="caution">
    <text evidence="12">The sequence shown here is derived from an EMBL/GenBank/DDBJ whole genome shotgun (WGS) entry which is preliminary data.</text>
</comment>
<evidence type="ECO:0000256" key="10">
    <source>
        <dbReference type="SAM" id="MobiDB-lite"/>
    </source>
</evidence>
<feature type="compositionally biased region" description="Low complexity" evidence="10">
    <location>
        <begin position="457"/>
        <end position="473"/>
    </location>
</feature>
<dbReference type="InterPro" id="IPR007230">
    <property type="entry name" value="Nup98_auto-Pept-S59_dom"/>
</dbReference>
<feature type="compositionally biased region" description="Gly residues" evidence="10">
    <location>
        <begin position="1"/>
        <end position="13"/>
    </location>
</feature>
<evidence type="ECO:0000256" key="2">
    <source>
        <dbReference type="ARBA" id="ARBA00008926"/>
    </source>
</evidence>
<keyword evidence="8" id="KW-0906">Nuclear pore complex</keyword>
<comment type="subcellular location">
    <subcellularLocation>
        <location evidence="1">Nucleus</location>
        <location evidence="1">Nuclear pore complex</location>
    </subcellularLocation>
</comment>
<reference evidence="12 13" key="1">
    <citation type="submission" date="2024-07" db="EMBL/GenBank/DDBJ databases">
        <title>Section-level genome sequencing and comparative genomics of Aspergillus sections Usti and Cavernicolus.</title>
        <authorList>
            <consortium name="Lawrence Berkeley National Laboratory"/>
            <person name="Nybo J.L."/>
            <person name="Vesth T.C."/>
            <person name="Theobald S."/>
            <person name="Frisvad J.C."/>
            <person name="Larsen T.O."/>
            <person name="Kjaerboelling I."/>
            <person name="Rothschild-Mancinelli K."/>
            <person name="Lyhne E.K."/>
            <person name="Kogle M.E."/>
            <person name="Barry K."/>
            <person name="Clum A."/>
            <person name="Na H."/>
            <person name="Ledsgaard L."/>
            <person name="Lin J."/>
            <person name="Lipzen A."/>
            <person name="Kuo A."/>
            <person name="Riley R."/>
            <person name="Mondo S."/>
            <person name="Labutti K."/>
            <person name="Haridas S."/>
            <person name="Pangalinan J."/>
            <person name="Salamov A.A."/>
            <person name="Simmons B.A."/>
            <person name="Magnuson J.K."/>
            <person name="Chen J."/>
            <person name="Drula E."/>
            <person name="Henrissat B."/>
            <person name="Wiebenga A."/>
            <person name="Lubbers R.J."/>
            <person name="Gomes A.C."/>
            <person name="Makela M.R."/>
            <person name="Stajich J."/>
            <person name="Grigoriev I.V."/>
            <person name="Mortensen U.H."/>
            <person name="De Vries R.P."/>
            <person name="Baker S.E."/>
            <person name="Andersen M.R."/>
        </authorList>
    </citation>
    <scope>NUCLEOTIDE SEQUENCE [LARGE SCALE GENOMIC DNA]</scope>
    <source>
        <strain evidence="12 13">CBS 123904</strain>
    </source>
</reference>
<sequence length="1987" mass="209484">MAFSGFGSGGGFGQNNQTSSGFGTGSGFGSSSGGGFGSTSSPFGGGTTSTFGSGGGFGSNTQNQGNSLFGAQNRPSTGFGTGTGSGTGMFGSGTTTTGTGVGFGSGGGFGSGTSGFGSSSTGGGLFGKGTTTTGGGFGSSTGTTGGFGTGTGTGTGTGFGTSGGSAFGGGSGTAFQQAVPPSDGTGTTPFSAFTEKDQSSNVMNHYQSISFMQPYSKYSFEELRLGDYNGGRRFGNGSGQAGAFGASAFGGSAFGSGTQQQSTGFGATSSPFGGGTSAPSAFGQTQTAGGFGSTGSNPLFGASKPATSLFGGAASSGTTQPSLFGTSGTNTGFGSSTNNAFGSGTAGFGSSNQQQNKPLFGTGTGTGTGTTGTTGFGGFGGTNTSSSTPFGGATATASPFGGGQQQQTGTGAFGGFGQNQNQAQNQTQNKGLFGAFGGNPQQSTNTSGGLFGGGTTNTGSSLFGQNNQQNQQQAGGSLFGGNTQQTGTGSLFGGNQQQAQKSLFGSNTGTGTSTFGSFGNAQNQQAGTGLFGSAQTQQIQKPSLFGGTNAGGSSLFGGNTATQNTGSSLFGNAQNPQQQAGGLGTSSLFGGSQQQQPQMQQSQQAAPGSLQASLLEGNPYGNQSIFSGLPAPNAPSPGPLATPLGSANKQKQRTPLPVYKLTPTASNRLITTPKARGYGFSYSTYGSPSSTTSTPNGLGGSLLGGSLRGSYNGSFGRSTFSKSFSTSNLRNSFDPQADSILSPGALSSGNSRLSSSNLKRLTIDRSLRNDLFTRAASSTPPPPAAAITNGDDASQSASKVRKKVSFESTADNVTGGEIVPVESESPEPTPEELGFLRSIRKNGVPNGITNGTKSTSGEPSRPEMEALKTRSLFAVPEDTASESGLSSTSPGEGGSRLPFVPGPDPQPGEYWMKPSRAELSKLGREQQKQFKGLTVGRERCGSVTFDDPVDLTAIDLDNLFGGLIDIGVRKITVYPDESMKPARGKGLNVPSTLRIENSWPRGRDKKGPSPLTSGPLFDKHVDRLRKVHNTEFVSYETNSGTWIFRVAHYTTYGLDYDEDEQVEGESLNQSTQSAAPDTPTLKTRFPADRDLTVGSEQMSTYSIDDSFASSVGGVDDDTFDFKKRKIVPGAFGNQAMETVEEHEIGSEDEEDESFLEDGSTGSTERDDDDVTESRQSGESEIELDEGEEMDMAGTFPNLDRTVEHDEGLDNEFTHPSLKPWDTPPKARLDLTGDWAEQLQRTISPRKQNRDALREIQASAFNDRPLADGTPTMPAANAQQKGFATSIDLMNSLFQQPRKQKQFPPKPQVAPRTGFEWPYNKQPKTFAGESNELSKDDLAFHHSFKPRWGPVNSLICAASDTSENRYGDLHWREKFSMTSEGRDISLFASGRTAESHEMLEVQRKQSTITRIDGIPSARLGHADVEKFTKVPQSAQSDQELVIWRLANILFNDNVEDDISAGVPAHLRAKYLHRIKKDRLSRLWESIVRERNAHAGSKASSPEERAIYLLCSHRVEEACGVLMASQNFHLATLISQIGRDPTTRRDMAQQVEMWRQHNVYSEMNEPIRALYELLAGNPLRSEGKTGGALEDRTSTFTFSERFELDWFQAFGLRLWYSISDDEPLEVAVSKFTEDLESGQEPAFPSPSHQDKEGGVWHTSSDTLGRESPLWVLLKTYSATLGAAKSPIVTTVELPAALLPESVTGDKLSNRLSFQLCHVLSAALGPHERLKIDAVQMDQLVHDYAWELSASGNLGQTLFVLLHLSRAADRERALKEILARFAARLPDPLTPEGSPGALWQQLTDSLQVSESWIWMSKALYARDTGDAAREVDCLVRGKNWNDAHATFCRIVGPTAVIEHDYATLDTLLSGFGEAPERKVRGWASGGGVYEDFLRLATARGGRDAQRLNRLVEALVTGGETIGRSGGVEGLEERVAFKEMSRVVAGWTAQEDAKAIELSRVLRLPLTGDARLVQTAEMSRRYYNVVMAGGY</sequence>
<feature type="region of interest" description="Disordered" evidence="10">
    <location>
        <begin position="839"/>
        <end position="912"/>
    </location>
</feature>
<evidence type="ECO:0000256" key="4">
    <source>
        <dbReference type="ARBA" id="ARBA00022813"/>
    </source>
</evidence>
<keyword evidence="5" id="KW-0509">mRNA transport</keyword>
<evidence type="ECO:0000313" key="12">
    <source>
        <dbReference type="EMBL" id="KAL2852419.1"/>
    </source>
</evidence>
<feature type="region of interest" description="Disordered" evidence="10">
    <location>
        <begin position="1132"/>
        <end position="1193"/>
    </location>
</feature>
<dbReference type="Gene3D" id="1.10.10.2360">
    <property type="match status" value="1"/>
</dbReference>
<evidence type="ECO:0000256" key="3">
    <source>
        <dbReference type="ARBA" id="ARBA00022448"/>
    </source>
</evidence>
<evidence type="ECO:0000256" key="1">
    <source>
        <dbReference type="ARBA" id="ARBA00004567"/>
    </source>
</evidence>
<feature type="compositionally biased region" description="Low complexity" evidence="10">
    <location>
        <begin position="571"/>
        <end position="609"/>
    </location>
</feature>
<keyword evidence="4" id="KW-0068">Autocatalytic cleavage</keyword>
<dbReference type="SUPFAM" id="SSF82215">
    <property type="entry name" value="C-terminal autoproteolytic domain of nucleoporin nup98"/>
    <property type="match status" value="1"/>
</dbReference>